<evidence type="ECO:0000313" key="2">
    <source>
        <dbReference type="Proteomes" id="UP001217185"/>
    </source>
</evidence>
<evidence type="ECO:0000313" key="1">
    <source>
        <dbReference type="EMBL" id="WGE07054.1"/>
    </source>
</evidence>
<dbReference type="Proteomes" id="UP001217185">
    <property type="component" value="Chromosome"/>
</dbReference>
<organism evidence="1 2">
    <name type="scientific">Bacillus subtilis</name>
    <dbReference type="NCBI Taxonomy" id="1423"/>
    <lineage>
        <taxon>Bacteria</taxon>
        <taxon>Bacillati</taxon>
        <taxon>Bacillota</taxon>
        <taxon>Bacilli</taxon>
        <taxon>Bacillales</taxon>
        <taxon>Bacillaceae</taxon>
        <taxon>Bacillus</taxon>
    </lineage>
</organism>
<reference evidence="1" key="1">
    <citation type="submission" date="2025-02" db="EMBL/GenBank/DDBJ databases">
        <title>Complete genome sequences of 52 Bacillus and Priestia strains isolated from West-African fermentations and 26 reference strains from the DSMZ collection.</title>
        <authorList>
            <person name="Wiedenbein E.S."/>
            <person name="Canoy T.S."/>
            <person name="Hui Y."/>
            <person name="Parkouda C."/>
            <person name="Dawende C."/>
            <person name="Ametefe E."/>
            <person name="Jespersen L."/>
            <person name="Nielsen D.S."/>
        </authorList>
    </citation>
    <scope>NUCLEOTIDE SEQUENCE</scope>
    <source>
        <strain evidence="1">PRO122</strain>
    </source>
</reference>
<gene>
    <name evidence="1" type="ORF">P5658_18270</name>
</gene>
<protein>
    <submittedName>
        <fullName evidence="1">Lysogeny pheromone AimP family peptide</fullName>
    </submittedName>
</protein>
<dbReference type="EMBL" id="CP121756">
    <property type="protein sequence ID" value="WGE07054.1"/>
    <property type="molecule type" value="Genomic_DNA"/>
</dbReference>
<name>A0AC61YW64_BACIU</name>
<proteinExistence type="predicted"/>
<accession>A0AC61YW64</accession>
<sequence length="43" mass="4289">MKKIIFGTAILAAVAISFIAGQHSVNTASASDEISVASAIRGA</sequence>